<keyword evidence="1" id="KW-0472">Membrane</keyword>
<evidence type="ECO:0000313" key="4">
    <source>
        <dbReference type="Proteomes" id="UP001165641"/>
    </source>
</evidence>
<dbReference type="InterPro" id="IPR012368">
    <property type="entry name" value="OxRdtase_Mopterin-bd_su_IorB"/>
</dbReference>
<organism evidence="3 4">
    <name type="scientific">Paracoccus onchidii</name>
    <dbReference type="NCBI Taxonomy" id="3017813"/>
    <lineage>
        <taxon>Bacteria</taxon>
        <taxon>Pseudomonadati</taxon>
        <taxon>Pseudomonadota</taxon>
        <taxon>Alphaproteobacteria</taxon>
        <taxon>Rhodobacterales</taxon>
        <taxon>Paracoccaceae</taxon>
        <taxon>Paracoccus</taxon>
    </lineage>
</organism>
<comment type="caution">
    <text evidence="3">The sequence shown here is derived from an EMBL/GenBank/DDBJ whole genome shotgun (WGS) entry which is preliminary data.</text>
</comment>
<feature type="transmembrane region" description="Helical" evidence="1">
    <location>
        <begin position="12"/>
        <end position="30"/>
    </location>
</feature>
<dbReference type="Gene3D" id="3.90.1170.50">
    <property type="entry name" value="Aldehyde oxidase/xanthine dehydrogenase, a/b hammerhead"/>
    <property type="match status" value="1"/>
</dbReference>
<keyword evidence="4" id="KW-1185">Reference proteome</keyword>
<evidence type="ECO:0000259" key="2">
    <source>
        <dbReference type="SMART" id="SM01008"/>
    </source>
</evidence>
<dbReference type="PANTHER" id="PTHR47495">
    <property type="entry name" value="ALDEHYDE DEHYDROGENASE"/>
    <property type="match status" value="1"/>
</dbReference>
<sequence>MPSIGKIARRTFLIGSAAVVGGVAFGVYAARRPFDNPNLDGLPDGSASFNPWVIVDNQKITLIASHADKGQGIFSAQAALIAEELDVDLDQVDISFGAPDKAYYNRAATDAMAGYPMYDNSPLAQGVRGFLGGVGKLALPMMITGGSSAIPDSYDKLRHAGATARETLKLAASQQSGVPVDQLRTAHGAVIMPDGTELAYTALAGLAAKIEPVTGVSLRDPKDWTIIGKPRQRVDMVAKSTGTLTYGIDFRTEGMLHATVKMNPRQGGAMRSYDASAASDMPGVIEILEITGGVAVVANNTWRAIQAANAIEFDWGDAPYPAEQDQHWQHLAGMFNDQHLNAEARVEGDVDAAEGQEVAGEYRSPYIAHAPLEPLNATILVTDERVDIWTGHQVQMMVEQKVADITGHDVDNVHLHNMFIGGSFGHRLEFEFVKQAAEIANRMRGTPIQMTYSREEDFAHDFPRHITMGRGVAKHKDGRVTSLDVQIAGQSVMRSQMGRMGLSLPGPDAQLHEGAWDAPMFNLPNLRVRSYRTEALAPVSSWRAVGAGPNVFIYETLLDEVIHAAGADPLEERIRLMGHDVSVKVLEAVGDMCSWNGAQLGEGKGRGVAYGFAFGVAVATVVEVTNTDAGIRLDHVWLAADVGKVIDPVNLENLAQGGTVFGLGHAINCEITYSDGMAEQDNYHAHEGMRMWQCPPIEFRALENNPQIRGFGEPPIPPSAPALGNAIFAATGQRIREMPFYNHIDFV</sequence>
<keyword evidence="1" id="KW-0812">Transmembrane</keyword>
<dbReference type="InterPro" id="IPR052516">
    <property type="entry name" value="N-heterocyclic_Hydroxylase"/>
</dbReference>
<name>A0ABT4ZAB3_9RHOB</name>
<dbReference type="PIRSF" id="PIRSF036389">
    <property type="entry name" value="IOR_B"/>
    <property type="match status" value="1"/>
</dbReference>
<dbReference type="SUPFAM" id="SSF56003">
    <property type="entry name" value="Molybdenum cofactor-binding domain"/>
    <property type="match status" value="2"/>
</dbReference>
<dbReference type="EMBL" id="JAQBIE010000002">
    <property type="protein sequence ID" value="MDB6176301.1"/>
    <property type="molecule type" value="Genomic_DNA"/>
</dbReference>
<dbReference type="RefSeq" id="WP_271887436.1">
    <property type="nucleotide sequence ID" value="NZ_JAQBIE010000002.1"/>
</dbReference>
<keyword evidence="1" id="KW-1133">Transmembrane helix</keyword>
<accession>A0ABT4ZAB3</accession>
<proteinExistence type="predicted"/>
<dbReference type="InterPro" id="IPR046867">
    <property type="entry name" value="AldOxase/xan_DH_MoCoBD2"/>
</dbReference>
<dbReference type="Pfam" id="PF02738">
    <property type="entry name" value="MoCoBD_1"/>
    <property type="match status" value="1"/>
</dbReference>
<dbReference type="InterPro" id="IPR008274">
    <property type="entry name" value="AldOxase/xan_DH_MoCoBD1"/>
</dbReference>
<dbReference type="Pfam" id="PF20256">
    <property type="entry name" value="MoCoBD_2"/>
    <property type="match status" value="1"/>
</dbReference>
<evidence type="ECO:0000313" key="3">
    <source>
        <dbReference type="EMBL" id="MDB6176301.1"/>
    </source>
</evidence>
<dbReference type="PANTHER" id="PTHR47495:SF2">
    <property type="entry name" value="ALDEHYDE DEHYDROGENASE"/>
    <property type="match status" value="1"/>
</dbReference>
<protein>
    <submittedName>
        <fullName evidence="3">Molybdopterin-dependent oxidoreductase</fullName>
    </submittedName>
</protein>
<reference evidence="3" key="1">
    <citation type="submission" date="2022-12" db="EMBL/GenBank/DDBJ databases">
        <title>Paracoccus onchidii sp. nov., isolated from a marine invertebrate from the South China Sea.</title>
        <authorList>
            <person name="Xu S."/>
            <person name="Liu Z."/>
            <person name="Xu Y."/>
        </authorList>
    </citation>
    <scope>NUCLEOTIDE SEQUENCE</scope>
    <source>
        <strain evidence="3">Z330</strain>
    </source>
</reference>
<dbReference type="InterPro" id="IPR037165">
    <property type="entry name" value="AldOxase/xan_DH_Mopterin-bd_sf"/>
</dbReference>
<dbReference type="InterPro" id="IPR000674">
    <property type="entry name" value="Ald_Oxase/Xan_DH_a/b"/>
</dbReference>
<dbReference type="InterPro" id="IPR006311">
    <property type="entry name" value="TAT_signal"/>
</dbReference>
<dbReference type="Gene3D" id="3.30.365.10">
    <property type="entry name" value="Aldehyde oxidase/xanthine dehydrogenase, molybdopterin binding domain"/>
    <property type="match status" value="4"/>
</dbReference>
<dbReference type="SMART" id="SM01008">
    <property type="entry name" value="Ald_Xan_dh_C"/>
    <property type="match status" value="1"/>
</dbReference>
<evidence type="ECO:0000256" key="1">
    <source>
        <dbReference type="SAM" id="Phobius"/>
    </source>
</evidence>
<gene>
    <name evidence="3" type="ORF">PAF17_02130</name>
</gene>
<dbReference type="PROSITE" id="PS51318">
    <property type="entry name" value="TAT"/>
    <property type="match status" value="1"/>
</dbReference>
<feature type="domain" description="Aldehyde oxidase/xanthine dehydrogenase a/b hammerhead" evidence="2">
    <location>
        <begin position="241"/>
        <end position="319"/>
    </location>
</feature>
<dbReference type="Proteomes" id="UP001165641">
    <property type="component" value="Unassembled WGS sequence"/>
</dbReference>